<dbReference type="SUPFAM" id="SSF53150">
    <property type="entry name" value="DNA repair protein MutS, domain II"/>
    <property type="match status" value="1"/>
</dbReference>
<dbReference type="SMART" id="SM00533">
    <property type="entry name" value="MUTSd"/>
    <property type="match status" value="1"/>
</dbReference>
<organism evidence="9 10">
    <name type="scientific">Dimargaris cristalligena</name>
    <dbReference type="NCBI Taxonomy" id="215637"/>
    <lineage>
        <taxon>Eukaryota</taxon>
        <taxon>Fungi</taxon>
        <taxon>Fungi incertae sedis</taxon>
        <taxon>Zoopagomycota</taxon>
        <taxon>Kickxellomycotina</taxon>
        <taxon>Dimargaritomycetes</taxon>
        <taxon>Dimargaritales</taxon>
        <taxon>Dimargaritaceae</taxon>
        <taxon>Dimargaris</taxon>
    </lineage>
</organism>
<dbReference type="AlphaFoldDB" id="A0A4P9ZL26"/>
<dbReference type="Proteomes" id="UP000268162">
    <property type="component" value="Unassembled WGS sequence"/>
</dbReference>
<dbReference type="GO" id="GO:0005739">
    <property type="term" value="C:mitochondrion"/>
    <property type="evidence" value="ECO:0007669"/>
    <property type="project" value="TreeGrafter"/>
</dbReference>
<proteinExistence type="inferred from homology"/>
<dbReference type="GO" id="GO:0140664">
    <property type="term" value="F:ATP-dependent DNA damage sensor activity"/>
    <property type="evidence" value="ECO:0007669"/>
    <property type="project" value="InterPro"/>
</dbReference>
<dbReference type="SUPFAM" id="SSF48334">
    <property type="entry name" value="DNA repair protein MutS, domain III"/>
    <property type="match status" value="1"/>
</dbReference>
<dbReference type="GO" id="GO:0005524">
    <property type="term" value="F:ATP binding"/>
    <property type="evidence" value="ECO:0007669"/>
    <property type="project" value="UniProtKB-KW"/>
</dbReference>
<dbReference type="InterPro" id="IPR007860">
    <property type="entry name" value="DNA_mmatch_repair_MutS_con_dom"/>
</dbReference>
<feature type="non-terminal residue" evidence="9">
    <location>
        <position position="1"/>
    </location>
</feature>
<feature type="non-terminal residue" evidence="9">
    <location>
        <position position="830"/>
    </location>
</feature>
<dbReference type="Gene3D" id="3.40.50.300">
    <property type="entry name" value="P-loop containing nucleotide triphosphate hydrolases"/>
    <property type="match status" value="1"/>
</dbReference>
<sequence>LLKLVRSLMDGYPHCVLLTRVGDFYESYYEHADDVGAMLDIQVVTRKIRSHHFRFTGFPARSIDRHLESLVMGHRRHVAICEQFQDPITRIFSRRLVRIVTPGTLIDEQFLNADQNNYLLAIYPMEPAAPSSDITTPGHGSPQGGEVPSDPPSLGLAWLDLATGDFLSSTTTISDLESDLTRIKPREIVIPEPFQAILAKCLENMGRSLDAFVVSTRPLARFQVPLSEEDSDPFFTDPLGRPPGQFLDFIRAQNLSDTELRASRGLMRYVIETQAGKVPHLQTATHLNAAQTMKIDSFTFRSLEILESMTASSTTSRATGGSLIHIIDHTQTKAGSRMLSEYLRAPLTSIPELNERLDLVQLFFDSPDLLHRTRTILRDARDAQRAVQKLSLGYGGPADLLDIASALEAVTQIREPSTEAPHRLFKGIVSLDGLVQVIRNHIHPDAPRRVNGRGFIQGSSSSALNRLHNDLAKLESDLGKLELLLRTRFSSNSLKLIMQTGSRSYIEVSPRDAKSIVTDPEFEVFQTLRGKHRFLYKPWMLLAEYIQATNEAIFQEEMALYQSVLGQVLHQSQRIVGNCRSLAQIDVAASCAHLARDFGYTRPVFRTDQPGLFRIQDGRHPVVENNLRRKSRHFISNDCHLDSERPTALLTGPNMGGKSTFLRQNAIIAILAQIGSFVPARLAELSIIDRVFSRVGASDNLAENQSTFMVEMAETAHILTHATSQSLVIVDEVGRGTSTVDGLAIAYATLVRLARDIGCRSLVATHYHELTDLAGISPMLATAEPLLPPPSGHFSFVHKVLPGVSRESHGIQVAQLAGFPEEALQIARAL</sequence>
<feature type="region of interest" description="Disordered" evidence="7">
    <location>
        <begin position="130"/>
        <end position="149"/>
    </location>
</feature>
<evidence type="ECO:0000256" key="6">
    <source>
        <dbReference type="ARBA" id="ARBA00023204"/>
    </source>
</evidence>
<evidence type="ECO:0000313" key="9">
    <source>
        <dbReference type="EMBL" id="RKP33805.1"/>
    </source>
</evidence>
<comment type="similarity">
    <text evidence="1">Belongs to the DNA mismatch repair MutS family.</text>
</comment>
<dbReference type="InterPro" id="IPR016151">
    <property type="entry name" value="DNA_mismatch_repair_MutS_N"/>
</dbReference>
<evidence type="ECO:0000313" key="10">
    <source>
        <dbReference type="Proteomes" id="UP000268162"/>
    </source>
</evidence>
<dbReference type="Pfam" id="PF01624">
    <property type="entry name" value="MutS_I"/>
    <property type="match status" value="1"/>
</dbReference>
<keyword evidence="5" id="KW-0238">DNA-binding</keyword>
<keyword evidence="10" id="KW-1185">Reference proteome</keyword>
<dbReference type="PANTHER" id="PTHR11361:SF34">
    <property type="entry name" value="DNA MISMATCH REPAIR PROTEIN MSH1, MITOCHONDRIAL"/>
    <property type="match status" value="1"/>
</dbReference>
<dbReference type="SUPFAM" id="SSF55271">
    <property type="entry name" value="DNA repair protein MutS, domain I"/>
    <property type="match status" value="1"/>
</dbReference>
<evidence type="ECO:0000256" key="3">
    <source>
        <dbReference type="ARBA" id="ARBA00022763"/>
    </source>
</evidence>
<evidence type="ECO:0000256" key="1">
    <source>
        <dbReference type="ARBA" id="ARBA00006271"/>
    </source>
</evidence>
<dbReference type="InterPro" id="IPR017261">
    <property type="entry name" value="DNA_mismatch_repair_MutS/MSH"/>
</dbReference>
<keyword evidence="6" id="KW-0234">DNA repair</keyword>
<dbReference type="Gene3D" id="1.10.1420.10">
    <property type="match status" value="2"/>
</dbReference>
<dbReference type="GO" id="GO:0005634">
    <property type="term" value="C:nucleus"/>
    <property type="evidence" value="ECO:0007669"/>
    <property type="project" value="TreeGrafter"/>
</dbReference>
<dbReference type="SMART" id="SM00534">
    <property type="entry name" value="MUTSac"/>
    <property type="match status" value="1"/>
</dbReference>
<dbReference type="PIRSF" id="PIRSF037677">
    <property type="entry name" value="DNA_mis_repair_Msh6"/>
    <property type="match status" value="1"/>
</dbReference>
<dbReference type="InterPro" id="IPR000432">
    <property type="entry name" value="DNA_mismatch_repair_MutS_C"/>
</dbReference>
<evidence type="ECO:0000256" key="4">
    <source>
        <dbReference type="ARBA" id="ARBA00022840"/>
    </source>
</evidence>
<dbReference type="InterPro" id="IPR036187">
    <property type="entry name" value="DNA_mismatch_repair_MutS_sf"/>
</dbReference>
<dbReference type="Pfam" id="PF05188">
    <property type="entry name" value="MutS_II"/>
    <property type="match status" value="1"/>
</dbReference>
<dbReference type="GO" id="GO:0006298">
    <property type="term" value="P:mismatch repair"/>
    <property type="evidence" value="ECO:0007669"/>
    <property type="project" value="InterPro"/>
</dbReference>
<dbReference type="SUPFAM" id="SSF52540">
    <property type="entry name" value="P-loop containing nucleoside triphosphate hydrolases"/>
    <property type="match status" value="1"/>
</dbReference>
<reference evidence="10" key="1">
    <citation type="journal article" date="2018" name="Nat. Microbiol.">
        <title>Leveraging single-cell genomics to expand the fungal tree of life.</title>
        <authorList>
            <person name="Ahrendt S.R."/>
            <person name="Quandt C.A."/>
            <person name="Ciobanu D."/>
            <person name="Clum A."/>
            <person name="Salamov A."/>
            <person name="Andreopoulos B."/>
            <person name="Cheng J.F."/>
            <person name="Woyke T."/>
            <person name="Pelin A."/>
            <person name="Henrissat B."/>
            <person name="Reynolds N.K."/>
            <person name="Benny G.L."/>
            <person name="Smith M.E."/>
            <person name="James T.Y."/>
            <person name="Grigoriev I.V."/>
        </authorList>
    </citation>
    <scope>NUCLEOTIDE SEQUENCE [LARGE SCALE GENOMIC DNA]</scope>
    <source>
        <strain evidence="10">RSA 468</strain>
    </source>
</reference>
<dbReference type="InterPro" id="IPR036678">
    <property type="entry name" value="MutS_con_dom_sf"/>
</dbReference>
<dbReference type="Gene3D" id="3.40.1170.10">
    <property type="entry name" value="DNA repair protein MutS, domain I"/>
    <property type="match status" value="1"/>
</dbReference>
<dbReference type="GO" id="GO:0030983">
    <property type="term" value="F:mismatched DNA binding"/>
    <property type="evidence" value="ECO:0007669"/>
    <property type="project" value="InterPro"/>
</dbReference>
<protein>
    <submittedName>
        <fullName evidence="9">Muts domain V-domain-containing protein</fullName>
    </submittedName>
</protein>
<dbReference type="Gene3D" id="3.30.420.110">
    <property type="entry name" value="MutS, connector domain"/>
    <property type="match status" value="1"/>
</dbReference>
<dbReference type="GO" id="GO:0043504">
    <property type="term" value="P:mitochondrial DNA repair"/>
    <property type="evidence" value="ECO:0007669"/>
    <property type="project" value="TreeGrafter"/>
</dbReference>
<dbReference type="PROSITE" id="PS00486">
    <property type="entry name" value="DNA_MISMATCH_REPAIR_2"/>
    <property type="match status" value="1"/>
</dbReference>
<dbReference type="Pfam" id="PF00488">
    <property type="entry name" value="MutS_V"/>
    <property type="match status" value="1"/>
</dbReference>
<evidence type="ECO:0000256" key="2">
    <source>
        <dbReference type="ARBA" id="ARBA00022741"/>
    </source>
</evidence>
<dbReference type="EMBL" id="ML003549">
    <property type="protein sequence ID" value="RKP33805.1"/>
    <property type="molecule type" value="Genomic_DNA"/>
</dbReference>
<dbReference type="STRING" id="215637.A0A4P9ZL26"/>
<keyword evidence="2" id="KW-0547">Nucleotide-binding</keyword>
<keyword evidence="3" id="KW-0227">DNA damage</keyword>
<accession>A0A4P9ZL26</accession>
<feature type="domain" description="DNA mismatch repair proteins mutS family" evidence="8">
    <location>
        <begin position="726"/>
        <end position="742"/>
    </location>
</feature>
<name>A0A4P9ZL26_9FUNG</name>
<evidence type="ECO:0000256" key="7">
    <source>
        <dbReference type="SAM" id="MobiDB-lite"/>
    </source>
</evidence>
<dbReference type="InterPro" id="IPR007695">
    <property type="entry name" value="DNA_mismatch_repair_MutS-lik_N"/>
</dbReference>
<dbReference type="Pfam" id="PF05192">
    <property type="entry name" value="MutS_III"/>
    <property type="match status" value="1"/>
</dbReference>
<dbReference type="InterPro" id="IPR007696">
    <property type="entry name" value="DNA_mismatch_repair_MutS_core"/>
</dbReference>
<dbReference type="InterPro" id="IPR045076">
    <property type="entry name" value="MutS"/>
</dbReference>
<gene>
    <name evidence="9" type="ORF">BJ085DRAFT_5580</name>
</gene>
<dbReference type="NCBIfam" id="NF003810">
    <property type="entry name" value="PRK05399.1"/>
    <property type="match status" value="1"/>
</dbReference>
<evidence type="ECO:0000259" key="8">
    <source>
        <dbReference type="PROSITE" id="PS00486"/>
    </source>
</evidence>
<evidence type="ECO:0000256" key="5">
    <source>
        <dbReference type="ARBA" id="ARBA00023125"/>
    </source>
</evidence>
<dbReference type="PANTHER" id="PTHR11361">
    <property type="entry name" value="DNA MISMATCH REPAIR PROTEIN MUTS FAMILY MEMBER"/>
    <property type="match status" value="1"/>
</dbReference>
<dbReference type="InterPro" id="IPR027417">
    <property type="entry name" value="P-loop_NTPase"/>
</dbReference>
<keyword evidence="4" id="KW-0067">ATP-binding</keyword>